<accession>A0AAV1B0Q2</accession>
<feature type="region of interest" description="Disordered" evidence="1">
    <location>
        <begin position="156"/>
        <end position="180"/>
    </location>
</feature>
<reference evidence="2 3" key="1">
    <citation type="submission" date="2023-01" db="EMBL/GenBank/DDBJ databases">
        <authorList>
            <person name="Kreplak J."/>
        </authorList>
    </citation>
    <scope>NUCLEOTIDE SEQUENCE [LARGE SCALE GENOMIC DNA]</scope>
</reference>
<keyword evidence="3" id="KW-1185">Reference proteome</keyword>
<dbReference type="Proteomes" id="UP001157006">
    <property type="component" value="Chromosome 6"/>
</dbReference>
<organism evidence="2 3">
    <name type="scientific">Vicia faba</name>
    <name type="common">Broad bean</name>
    <name type="synonym">Faba vulgaris</name>
    <dbReference type="NCBI Taxonomy" id="3906"/>
    <lineage>
        <taxon>Eukaryota</taxon>
        <taxon>Viridiplantae</taxon>
        <taxon>Streptophyta</taxon>
        <taxon>Embryophyta</taxon>
        <taxon>Tracheophyta</taxon>
        <taxon>Spermatophyta</taxon>
        <taxon>Magnoliopsida</taxon>
        <taxon>eudicotyledons</taxon>
        <taxon>Gunneridae</taxon>
        <taxon>Pentapetalae</taxon>
        <taxon>rosids</taxon>
        <taxon>fabids</taxon>
        <taxon>Fabales</taxon>
        <taxon>Fabaceae</taxon>
        <taxon>Papilionoideae</taxon>
        <taxon>50 kb inversion clade</taxon>
        <taxon>NPAAA clade</taxon>
        <taxon>Hologalegina</taxon>
        <taxon>IRL clade</taxon>
        <taxon>Fabeae</taxon>
        <taxon>Vicia</taxon>
    </lineage>
</organism>
<protein>
    <submittedName>
        <fullName evidence="2">Uncharacterized protein</fullName>
    </submittedName>
</protein>
<proteinExistence type="predicted"/>
<evidence type="ECO:0000313" key="2">
    <source>
        <dbReference type="EMBL" id="CAI8616159.1"/>
    </source>
</evidence>
<gene>
    <name evidence="2" type="ORF">VFH_VI015880</name>
</gene>
<name>A0AAV1B0Q2_VICFA</name>
<sequence length="180" mass="19734">MTPDGLGRPPKPAHEELLENQQTEDDYVTDLLSVSQRIHLLDQETLKSDIIERGGPKAVAIVGRMVNEASSVAQYSRQRRNGLGSVCAGATVKEGGRGGGSGGYFSSGGRAMIDVGQRLMGVLQLMGLWKHGVMERWKHGVMKRWKEVFKSKPQRIGSEASTREEKGIQKMEEKTLIGVS</sequence>
<feature type="compositionally biased region" description="Basic and acidic residues" evidence="1">
    <location>
        <begin position="161"/>
        <end position="180"/>
    </location>
</feature>
<evidence type="ECO:0000313" key="3">
    <source>
        <dbReference type="Proteomes" id="UP001157006"/>
    </source>
</evidence>
<dbReference type="EMBL" id="OX451741">
    <property type="protein sequence ID" value="CAI8616159.1"/>
    <property type="molecule type" value="Genomic_DNA"/>
</dbReference>
<evidence type="ECO:0000256" key="1">
    <source>
        <dbReference type="SAM" id="MobiDB-lite"/>
    </source>
</evidence>
<dbReference type="AlphaFoldDB" id="A0AAV1B0Q2"/>